<dbReference type="GO" id="GO:0051016">
    <property type="term" value="P:barbed-end actin filament capping"/>
    <property type="evidence" value="ECO:0007669"/>
    <property type="project" value="TreeGrafter"/>
</dbReference>
<dbReference type="Proteomes" id="UP000281553">
    <property type="component" value="Unassembled WGS sequence"/>
</dbReference>
<protein>
    <recommendedName>
        <fullName evidence="2">Gelsolin-like domain-containing protein</fullName>
    </recommendedName>
</protein>
<dbReference type="GO" id="GO:0015629">
    <property type="term" value="C:actin cytoskeleton"/>
    <property type="evidence" value="ECO:0007669"/>
    <property type="project" value="TreeGrafter"/>
</dbReference>
<dbReference type="PANTHER" id="PTHR11977">
    <property type="entry name" value="VILLIN"/>
    <property type="match status" value="1"/>
</dbReference>
<evidence type="ECO:0000256" key="1">
    <source>
        <dbReference type="SAM" id="MobiDB-lite"/>
    </source>
</evidence>
<evidence type="ECO:0000313" key="3">
    <source>
        <dbReference type="EMBL" id="VDK85110.1"/>
    </source>
</evidence>
<dbReference type="GO" id="GO:0051014">
    <property type="term" value="P:actin filament severing"/>
    <property type="evidence" value="ECO:0007669"/>
    <property type="project" value="TreeGrafter"/>
</dbReference>
<gene>
    <name evidence="3" type="ORF">DILT_LOCUS3674</name>
</gene>
<dbReference type="InterPro" id="IPR007122">
    <property type="entry name" value="Villin/Gelsolin"/>
</dbReference>
<feature type="compositionally biased region" description="Polar residues" evidence="1">
    <location>
        <begin position="117"/>
        <end position="126"/>
    </location>
</feature>
<proteinExistence type="predicted"/>
<dbReference type="Pfam" id="PF00626">
    <property type="entry name" value="Gelsolin"/>
    <property type="match status" value="1"/>
</dbReference>
<evidence type="ECO:0000259" key="2">
    <source>
        <dbReference type="Pfam" id="PF00626"/>
    </source>
</evidence>
<dbReference type="PANTHER" id="PTHR11977:SF45">
    <property type="entry name" value="SUPERVILLIN"/>
    <property type="match status" value="1"/>
</dbReference>
<dbReference type="OrthoDB" id="28894at2759"/>
<feature type="region of interest" description="Disordered" evidence="1">
    <location>
        <begin position="158"/>
        <end position="183"/>
    </location>
</feature>
<dbReference type="EMBL" id="UYRU01044053">
    <property type="protein sequence ID" value="VDK85110.1"/>
    <property type="molecule type" value="Genomic_DNA"/>
</dbReference>
<evidence type="ECO:0000313" key="4">
    <source>
        <dbReference type="Proteomes" id="UP000281553"/>
    </source>
</evidence>
<dbReference type="InterPro" id="IPR007123">
    <property type="entry name" value="Gelsolin-like_dom"/>
</dbReference>
<accession>A0A3P6U1V8</accession>
<feature type="region of interest" description="Disordered" evidence="1">
    <location>
        <begin position="46"/>
        <end position="127"/>
    </location>
</feature>
<sequence length="533" mass="59080">MSSAVSSRGVTLRFIFRLQKVQVPKMDENFVDSFFGVKRLDELMEAEENDETEVNRTVSSSPARPPSFEYSEAPLGGGLLKRPPKPSSRPGSRAQNPVRLLREREDLRDEYEEVRRQTPTPSSASTVVARMEGKFTPCQRLLTSSGVGFTSTPSGGLLCGDKDKDDEDGENGGFTSTAYSRGDNAHVDENAHLSETALAGLASYEDFSSKKNTLRQVAEEPEAPLTSFQRTLIPHKDKMLLHVKGRRHVQVRLVEPVAASVNSGDCFLLLCESDMFAWMGRFANIVEVNKIRDLAAWITKTRDIGFRGSVLRNTPEGYTAIEEGRTTGPVVEAFWRALGAAADGRANACGPSDEDVIYETVMQHTTRVYEVLEDRLEPVPEAWGVPLRISLLSSKKAFVFDFGSEMYLWTGNQIPPNIRVAGIELLLQAYAEPYDYSHTTTNPLNPMGALDCPVAGRSRPEWTLVGKLTERGETVLFREKFIDWPDGSRFAMPGKAGCQKSSETLNKGSKLVLAELNNIVDSFMSNWVDSVDF</sequence>
<dbReference type="Gene3D" id="3.40.20.10">
    <property type="entry name" value="Severin"/>
    <property type="match status" value="2"/>
</dbReference>
<dbReference type="SUPFAM" id="SSF55753">
    <property type="entry name" value="Actin depolymerizing proteins"/>
    <property type="match status" value="2"/>
</dbReference>
<reference evidence="3 4" key="1">
    <citation type="submission" date="2018-11" db="EMBL/GenBank/DDBJ databases">
        <authorList>
            <consortium name="Pathogen Informatics"/>
        </authorList>
    </citation>
    <scope>NUCLEOTIDE SEQUENCE [LARGE SCALE GENOMIC DNA]</scope>
</reference>
<dbReference type="InterPro" id="IPR029006">
    <property type="entry name" value="ADF-H/Gelsolin-like_dom_sf"/>
</dbReference>
<dbReference type="GO" id="GO:0008154">
    <property type="term" value="P:actin polymerization or depolymerization"/>
    <property type="evidence" value="ECO:0007669"/>
    <property type="project" value="TreeGrafter"/>
</dbReference>
<dbReference type="GO" id="GO:0005737">
    <property type="term" value="C:cytoplasm"/>
    <property type="evidence" value="ECO:0007669"/>
    <property type="project" value="TreeGrafter"/>
</dbReference>
<feature type="domain" description="Gelsolin-like" evidence="2">
    <location>
        <begin position="252"/>
        <end position="299"/>
    </location>
</feature>
<dbReference type="GO" id="GO:0051015">
    <property type="term" value="F:actin filament binding"/>
    <property type="evidence" value="ECO:0007669"/>
    <property type="project" value="InterPro"/>
</dbReference>
<keyword evidence="4" id="KW-1185">Reference proteome</keyword>
<organism evidence="3 4">
    <name type="scientific">Dibothriocephalus latus</name>
    <name type="common">Fish tapeworm</name>
    <name type="synonym">Diphyllobothrium latum</name>
    <dbReference type="NCBI Taxonomy" id="60516"/>
    <lineage>
        <taxon>Eukaryota</taxon>
        <taxon>Metazoa</taxon>
        <taxon>Spiralia</taxon>
        <taxon>Lophotrochozoa</taxon>
        <taxon>Platyhelminthes</taxon>
        <taxon>Cestoda</taxon>
        <taxon>Eucestoda</taxon>
        <taxon>Diphyllobothriidea</taxon>
        <taxon>Diphyllobothriidae</taxon>
        <taxon>Dibothriocephalus</taxon>
    </lineage>
</organism>
<name>A0A3P6U1V8_DIBLA</name>
<dbReference type="GO" id="GO:0005546">
    <property type="term" value="F:phosphatidylinositol-4,5-bisphosphate binding"/>
    <property type="evidence" value="ECO:0007669"/>
    <property type="project" value="TreeGrafter"/>
</dbReference>
<dbReference type="AlphaFoldDB" id="A0A3P6U1V8"/>